<evidence type="ECO:0000313" key="1">
    <source>
        <dbReference type="EMBL" id="CAI6370324.1"/>
    </source>
</evidence>
<dbReference type="AlphaFoldDB" id="A0AAV0XNU2"/>
<comment type="caution">
    <text evidence="1">The sequence shown here is derived from an EMBL/GenBank/DDBJ whole genome shotgun (WGS) entry which is preliminary data.</text>
</comment>
<protein>
    <submittedName>
        <fullName evidence="1">Uncharacterized protein</fullName>
    </submittedName>
</protein>
<sequence>MLPPDPPSSIAAPVSRTKFENFATRTTVVVVAPVSRTKFENVATRPAVVDRNASVANEIRKFCYPNRRLRIFIFLSNVNLDFFVLRPLVRDNVNHEDGVEKK</sequence>
<reference evidence="1 2" key="1">
    <citation type="submission" date="2023-01" db="EMBL/GenBank/DDBJ databases">
        <authorList>
            <person name="Whitehead M."/>
        </authorList>
    </citation>
    <scope>NUCLEOTIDE SEQUENCE [LARGE SCALE GENOMIC DNA]</scope>
</reference>
<name>A0AAV0XNU2_9HEMI</name>
<accession>A0AAV0XNU2</accession>
<keyword evidence="2" id="KW-1185">Reference proteome</keyword>
<dbReference type="Proteomes" id="UP001160148">
    <property type="component" value="Unassembled WGS sequence"/>
</dbReference>
<dbReference type="EMBL" id="CARXXK010000339">
    <property type="protein sequence ID" value="CAI6370324.1"/>
    <property type="molecule type" value="Genomic_DNA"/>
</dbReference>
<gene>
    <name evidence="1" type="ORF">MEUPH1_LOCUS24454</name>
</gene>
<evidence type="ECO:0000313" key="2">
    <source>
        <dbReference type="Proteomes" id="UP001160148"/>
    </source>
</evidence>
<organism evidence="1 2">
    <name type="scientific">Macrosiphum euphorbiae</name>
    <name type="common">potato aphid</name>
    <dbReference type="NCBI Taxonomy" id="13131"/>
    <lineage>
        <taxon>Eukaryota</taxon>
        <taxon>Metazoa</taxon>
        <taxon>Ecdysozoa</taxon>
        <taxon>Arthropoda</taxon>
        <taxon>Hexapoda</taxon>
        <taxon>Insecta</taxon>
        <taxon>Pterygota</taxon>
        <taxon>Neoptera</taxon>
        <taxon>Paraneoptera</taxon>
        <taxon>Hemiptera</taxon>
        <taxon>Sternorrhyncha</taxon>
        <taxon>Aphidomorpha</taxon>
        <taxon>Aphidoidea</taxon>
        <taxon>Aphididae</taxon>
        <taxon>Macrosiphini</taxon>
        <taxon>Macrosiphum</taxon>
    </lineage>
</organism>
<proteinExistence type="predicted"/>